<evidence type="ECO:0000313" key="5">
    <source>
        <dbReference type="EMBL" id="KDR79036.1"/>
    </source>
</evidence>
<dbReference type="AlphaFoldDB" id="A0A067T7E0"/>
<gene>
    <name evidence="5" type="ORF">GALMADRAFT_266451</name>
</gene>
<dbReference type="HOGENOM" id="CLU_855424_0_0_1"/>
<dbReference type="Proteomes" id="UP000027222">
    <property type="component" value="Unassembled WGS sequence"/>
</dbReference>
<dbReference type="InterPro" id="IPR015947">
    <property type="entry name" value="PUA-like_sf"/>
</dbReference>
<proteinExistence type="predicted"/>
<feature type="region of interest" description="Disordered" evidence="3">
    <location>
        <begin position="80"/>
        <end position="101"/>
    </location>
</feature>
<dbReference type="InterPro" id="IPR036987">
    <property type="entry name" value="SRA-YDG_sf"/>
</dbReference>
<dbReference type="PANTHER" id="PTHR14140:SF27">
    <property type="entry name" value="OS04G0289800 PROTEIN"/>
    <property type="match status" value="1"/>
</dbReference>
<dbReference type="SMART" id="SM00466">
    <property type="entry name" value="SRA"/>
    <property type="match status" value="1"/>
</dbReference>
<organism evidence="5 6">
    <name type="scientific">Galerina marginata (strain CBS 339.88)</name>
    <dbReference type="NCBI Taxonomy" id="685588"/>
    <lineage>
        <taxon>Eukaryota</taxon>
        <taxon>Fungi</taxon>
        <taxon>Dikarya</taxon>
        <taxon>Basidiomycota</taxon>
        <taxon>Agaricomycotina</taxon>
        <taxon>Agaricomycetes</taxon>
        <taxon>Agaricomycetidae</taxon>
        <taxon>Agaricales</taxon>
        <taxon>Agaricineae</taxon>
        <taxon>Strophariaceae</taxon>
        <taxon>Galerina</taxon>
    </lineage>
</organism>
<feature type="region of interest" description="Disordered" evidence="3">
    <location>
        <begin position="253"/>
        <end position="272"/>
    </location>
</feature>
<evidence type="ECO:0000256" key="1">
    <source>
        <dbReference type="ARBA" id="ARBA00023242"/>
    </source>
</evidence>
<dbReference type="STRING" id="685588.A0A067T7E0"/>
<dbReference type="GO" id="GO:0005634">
    <property type="term" value="C:nucleus"/>
    <property type="evidence" value="ECO:0007669"/>
    <property type="project" value="UniProtKB-SubCell"/>
</dbReference>
<dbReference type="SUPFAM" id="SSF88697">
    <property type="entry name" value="PUA domain-like"/>
    <property type="match status" value="1"/>
</dbReference>
<name>A0A067T7E0_GALM3</name>
<reference evidence="6" key="1">
    <citation type="journal article" date="2014" name="Proc. Natl. Acad. Sci. U.S.A.">
        <title>Extensive sampling of basidiomycete genomes demonstrates inadequacy of the white-rot/brown-rot paradigm for wood decay fungi.</title>
        <authorList>
            <person name="Riley R."/>
            <person name="Salamov A.A."/>
            <person name="Brown D.W."/>
            <person name="Nagy L.G."/>
            <person name="Floudas D."/>
            <person name="Held B.W."/>
            <person name="Levasseur A."/>
            <person name="Lombard V."/>
            <person name="Morin E."/>
            <person name="Otillar R."/>
            <person name="Lindquist E.A."/>
            <person name="Sun H."/>
            <person name="LaButti K.M."/>
            <person name="Schmutz J."/>
            <person name="Jabbour D."/>
            <person name="Luo H."/>
            <person name="Baker S.E."/>
            <person name="Pisabarro A.G."/>
            <person name="Walton J.D."/>
            <person name="Blanchette R.A."/>
            <person name="Henrissat B."/>
            <person name="Martin F."/>
            <person name="Cullen D."/>
            <person name="Hibbett D.S."/>
            <person name="Grigoriev I.V."/>
        </authorList>
    </citation>
    <scope>NUCLEOTIDE SEQUENCE [LARGE SCALE GENOMIC DNA]</scope>
    <source>
        <strain evidence="6">CBS 339.88</strain>
    </source>
</reference>
<evidence type="ECO:0000256" key="2">
    <source>
        <dbReference type="PROSITE-ProRule" id="PRU00358"/>
    </source>
</evidence>
<keyword evidence="1 2" id="KW-0539">Nucleus</keyword>
<dbReference type="OrthoDB" id="2270193at2759"/>
<dbReference type="InterPro" id="IPR003105">
    <property type="entry name" value="SRA_YDG"/>
</dbReference>
<dbReference type="InterPro" id="IPR045134">
    <property type="entry name" value="UHRF1/2-like"/>
</dbReference>
<evidence type="ECO:0000313" key="6">
    <source>
        <dbReference type="Proteomes" id="UP000027222"/>
    </source>
</evidence>
<feature type="compositionally biased region" description="Acidic residues" evidence="3">
    <location>
        <begin position="259"/>
        <end position="271"/>
    </location>
</feature>
<dbReference type="EMBL" id="KL142374">
    <property type="protein sequence ID" value="KDR79036.1"/>
    <property type="molecule type" value="Genomic_DNA"/>
</dbReference>
<evidence type="ECO:0000256" key="3">
    <source>
        <dbReference type="SAM" id="MobiDB-lite"/>
    </source>
</evidence>
<comment type="subcellular location">
    <subcellularLocation>
        <location evidence="2">Nucleus</location>
    </subcellularLocation>
</comment>
<feature type="compositionally biased region" description="Basic and acidic residues" evidence="3">
    <location>
        <begin position="89"/>
        <end position="101"/>
    </location>
</feature>
<dbReference type="GO" id="GO:0044027">
    <property type="term" value="P:negative regulation of gene expression via chromosomal CpG island methylation"/>
    <property type="evidence" value="ECO:0007669"/>
    <property type="project" value="TreeGrafter"/>
</dbReference>
<dbReference type="PROSITE" id="PS51015">
    <property type="entry name" value="YDG"/>
    <property type="match status" value="1"/>
</dbReference>
<feature type="domain" description="YDG" evidence="4">
    <location>
        <begin position="22"/>
        <end position="184"/>
    </location>
</feature>
<dbReference type="PANTHER" id="PTHR14140">
    <property type="entry name" value="E3 UBIQUITIN-PROTEIN LIGASE UHRF-RELATED"/>
    <property type="match status" value="1"/>
</dbReference>
<evidence type="ECO:0000259" key="4">
    <source>
        <dbReference type="PROSITE" id="PS51015"/>
    </source>
</evidence>
<dbReference type="GO" id="GO:0016567">
    <property type="term" value="P:protein ubiquitination"/>
    <property type="evidence" value="ECO:0007669"/>
    <property type="project" value="TreeGrafter"/>
</dbReference>
<dbReference type="GO" id="GO:0061630">
    <property type="term" value="F:ubiquitin protein ligase activity"/>
    <property type="evidence" value="ECO:0007669"/>
    <property type="project" value="TreeGrafter"/>
</dbReference>
<dbReference type="Pfam" id="PF02182">
    <property type="entry name" value="SAD_SRA"/>
    <property type="match status" value="1"/>
</dbReference>
<sequence length="325" mass="36591">MSESISPLKPKRTKPPKQPRYGEIPGFPVGTRWEDREHMYQDGFHLTLQAGIQGREQSGACSIVLSTGYEDDVDLGEEFTYTGSGGQKHRNDKDRRQQRDQEWKRGNQALKMSCLLQKPVRVIRSFRLKSEYAPTEGYSLWLWFIESLLDQFVSYRYDGLYDVVEAERKPGKSGHLVCLFRLVRCGGQLPLPGRNATLPMRQKGLQIPRSESPALASASRGSSVSEHVARPMFVEGSSTTPYFYATHEAEFAEGTSSTEAEEIDELEGSEVEDLKYESDDTLDKISDQDISFPSGYYEDSLEDGEVVQGVSDVVHEAEIEEGEIP</sequence>
<accession>A0A067T7E0</accession>
<keyword evidence="6" id="KW-1185">Reference proteome</keyword>
<feature type="region of interest" description="Disordered" evidence="3">
    <location>
        <begin position="1"/>
        <end position="25"/>
    </location>
</feature>
<dbReference type="Gene3D" id="2.30.280.10">
    <property type="entry name" value="SRA-YDG"/>
    <property type="match status" value="1"/>
</dbReference>
<protein>
    <recommendedName>
        <fullName evidence="4">YDG domain-containing protein</fullName>
    </recommendedName>
</protein>